<name>A0ABZ2CIM4_9BACI</name>
<dbReference type="PROSITE" id="PS00166">
    <property type="entry name" value="ENOYL_COA_HYDRATASE"/>
    <property type="match status" value="1"/>
</dbReference>
<dbReference type="RefSeq" id="WP_338450695.1">
    <property type="nucleotide sequence ID" value="NZ_CP137640.1"/>
</dbReference>
<accession>A0ABZ2CIM4</accession>
<dbReference type="NCBIfam" id="NF005802">
    <property type="entry name" value="PRK07657.1"/>
    <property type="match status" value="1"/>
</dbReference>
<dbReference type="InterPro" id="IPR029045">
    <property type="entry name" value="ClpP/crotonase-like_dom_sf"/>
</dbReference>
<dbReference type="Gene3D" id="3.90.226.10">
    <property type="entry name" value="2-enoyl-CoA Hydratase, Chain A, domain 1"/>
    <property type="match status" value="1"/>
</dbReference>
<gene>
    <name evidence="4" type="ORF">R4Z09_01700</name>
</gene>
<dbReference type="EC" id="4.2.1.17" evidence="4"/>
<dbReference type="EMBL" id="CP137640">
    <property type="protein sequence ID" value="WVX81785.1"/>
    <property type="molecule type" value="Genomic_DNA"/>
</dbReference>
<keyword evidence="2 4" id="KW-0456">Lyase</keyword>
<evidence type="ECO:0000313" key="4">
    <source>
        <dbReference type="EMBL" id="WVX81785.1"/>
    </source>
</evidence>
<comment type="similarity">
    <text evidence="1 3">Belongs to the enoyl-CoA hydratase/isomerase family.</text>
</comment>
<proteinExistence type="inferred from homology"/>
<dbReference type="Proteomes" id="UP001357223">
    <property type="component" value="Chromosome"/>
</dbReference>
<evidence type="ECO:0000256" key="3">
    <source>
        <dbReference type="RuleBase" id="RU003707"/>
    </source>
</evidence>
<dbReference type="GO" id="GO:0004300">
    <property type="term" value="F:enoyl-CoA hydratase activity"/>
    <property type="evidence" value="ECO:0007669"/>
    <property type="project" value="UniProtKB-EC"/>
</dbReference>
<keyword evidence="5" id="KW-1185">Reference proteome</keyword>
<dbReference type="PANTHER" id="PTHR11941:SF54">
    <property type="entry name" value="ENOYL-COA HYDRATASE, MITOCHONDRIAL"/>
    <property type="match status" value="1"/>
</dbReference>
<dbReference type="CDD" id="cd06558">
    <property type="entry name" value="crotonase-like"/>
    <property type="match status" value="1"/>
</dbReference>
<dbReference type="Pfam" id="PF00378">
    <property type="entry name" value="ECH_1"/>
    <property type="match status" value="1"/>
</dbReference>
<dbReference type="SUPFAM" id="SSF52096">
    <property type="entry name" value="ClpP/crotonase"/>
    <property type="match status" value="1"/>
</dbReference>
<dbReference type="InterPro" id="IPR018376">
    <property type="entry name" value="Enoyl-CoA_hyd/isom_CS"/>
</dbReference>
<reference evidence="4 5" key="1">
    <citation type="submission" date="2023-10" db="EMBL/GenBank/DDBJ databases">
        <title>Niallia locisalis sp.nov. isolated from a salt pond sample.</title>
        <authorList>
            <person name="Li X.-J."/>
            <person name="Dong L."/>
        </authorList>
    </citation>
    <scope>NUCLEOTIDE SEQUENCE [LARGE SCALE GENOMIC DNA]</scope>
    <source>
        <strain evidence="4 5">DSM 29761</strain>
    </source>
</reference>
<dbReference type="InterPro" id="IPR014748">
    <property type="entry name" value="Enoyl-CoA_hydra_C"/>
</dbReference>
<organism evidence="4 5">
    <name type="scientific">Niallia oryzisoli</name>
    <dbReference type="NCBI Taxonomy" id="1737571"/>
    <lineage>
        <taxon>Bacteria</taxon>
        <taxon>Bacillati</taxon>
        <taxon>Bacillota</taxon>
        <taxon>Bacilli</taxon>
        <taxon>Bacillales</taxon>
        <taxon>Bacillaceae</taxon>
        <taxon>Niallia</taxon>
    </lineage>
</organism>
<dbReference type="PANTHER" id="PTHR11941">
    <property type="entry name" value="ENOYL-COA HYDRATASE-RELATED"/>
    <property type="match status" value="1"/>
</dbReference>
<evidence type="ECO:0000256" key="2">
    <source>
        <dbReference type="ARBA" id="ARBA00023239"/>
    </source>
</evidence>
<dbReference type="InterPro" id="IPR001753">
    <property type="entry name" value="Enoyl-CoA_hydra/iso"/>
</dbReference>
<dbReference type="Gene3D" id="1.10.12.10">
    <property type="entry name" value="Lyase 2-enoyl-coa Hydratase, Chain A, domain 2"/>
    <property type="match status" value="1"/>
</dbReference>
<sequence length="264" mass="28416">MNNTLLKTVQVQKRSNGIAIVTLCRPEAANSLSKQMLRELRDVVADLKNNTDVRVVILTGAGEKAFCAGADLKERKEMNENEVKQAVRFIGAIVNEVAALPQPTIAALNGVAFGGGLELALACDLRVGALEAKVGLTETSLGIIPGAGGTQRLPRLIGLGKAKEIIFSAKRMTAEEAEAIGILEYIVPREKLLQKALEIAEEMAKNAPLALIQSKIAINNGMEVDLCTGLKIEELAYDTLIPTEDRLEGLRAFAEKRSPQYKGQ</sequence>
<protein>
    <submittedName>
        <fullName evidence="4">Enoyl-CoA hydratase</fullName>
        <ecNumber evidence="4">4.2.1.17</ecNumber>
    </submittedName>
</protein>
<evidence type="ECO:0000256" key="1">
    <source>
        <dbReference type="ARBA" id="ARBA00005254"/>
    </source>
</evidence>
<evidence type="ECO:0000313" key="5">
    <source>
        <dbReference type="Proteomes" id="UP001357223"/>
    </source>
</evidence>